<evidence type="ECO:0000313" key="2">
    <source>
        <dbReference type="EMBL" id="KAJ9483346.1"/>
    </source>
</evidence>
<dbReference type="EMBL" id="LACB01000440">
    <property type="protein sequence ID" value="KAJ9483346.1"/>
    <property type="molecule type" value="Genomic_DNA"/>
</dbReference>
<sequence length="982" mass="111490">MDLNPILDTLPLIVPLQNLNHDRQAFAIKMDDIDGVSGNAPSLENNRPADQCHASSGTQEGPQETTKQPVITEEQLANELRGIHARLVMLEKKCIEIDRQQEQSKTELSQAQWQSLVSLHRTLLYEHHDFLLASQHPSASPILKALPEKHAVPARMWRYGIYSFLSLLLQNLPGSMEYMLNFIYFSYSVITVLLERVSDSNETWMVCLGDLARYRMAIEKFDKKDRELWVEISRYWYNQAADRRPEDGRIQHHLAILARPDVLRQFFYYTKALTSVHAFSDAFEGMTKLVNPLMSVPPQESLITSFVTTHGTLFMQASMEEFVYRANVFLATLSKEISKVGRHGQQGVQLMSCNISAIFQYGSEHGVIDLSSQLALHASSLAFHTLIVMLSEVGDPNMCPSVHISMAFVWCLTHNPAAIQQLGPLVPWPRLATYLNNLFQPDTIISKVEDEAFPLHESSIQQLPEDLLIRGQTWTRLYYPERFFEGVSTEDNRPSREEHSTTRAHRCLWLGVRIATLSNLFSCRSLVANFILDAKTCVVVPKPKMSDDRIPTHPDALGSSQYQPTNPVGDVDEAVRLEFLAFQAAVNPALLRNLGMQQDARYQQARHPHDLHTAVQCLGLFDSRFQTDDSQLSLRLDALEGSFHQNQPTNPMGDFIDEAFRLGFLALRVAVDPALLESLGTKLYIRYEQTQDIEDLNLAVEYSRLATKMTTYDDPHRKPRLELLADLLERRFQSTGLLPDLDSAIRLTRATLIATGHTSDDLIPYWLDLGERLGKRFGAIGNIVDVDDAIGYLTQAFKVTTEDSPLFVNVLGELAFNLNLRYEILADPKDLERAISLRQRVFQATVDQDELWLDCLRDLGRDLEARYKYIGQFSDLQDAINLAHIAIAKMEIISPNYHLIGDFFYELGTKLGLLYQKTNVIDDLDEAIICSRKAVGATGAPIEVFRHLEHLLTLRYKETHHSNDSEEAAKWAEEAARWEKAV</sequence>
<dbReference type="InterPro" id="IPR011990">
    <property type="entry name" value="TPR-like_helical_dom_sf"/>
</dbReference>
<evidence type="ECO:0000256" key="1">
    <source>
        <dbReference type="SAM" id="MobiDB-lite"/>
    </source>
</evidence>
<dbReference type="GO" id="GO:0070034">
    <property type="term" value="F:telomerase RNA binding"/>
    <property type="evidence" value="ECO:0007669"/>
    <property type="project" value="TreeGrafter"/>
</dbReference>
<dbReference type="GO" id="GO:0042162">
    <property type="term" value="F:telomeric DNA binding"/>
    <property type="evidence" value="ECO:0007669"/>
    <property type="project" value="TreeGrafter"/>
</dbReference>
<reference evidence="2" key="1">
    <citation type="submission" date="2015-06" db="EMBL/GenBank/DDBJ databases">
        <authorList>
            <person name="Nguyen H."/>
        </authorList>
    </citation>
    <scope>NUCLEOTIDE SEQUENCE</scope>
    <source>
        <strain evidence="2">DAOM 180753</strain>
    </source>
</reference>
<organism evidence="2 3">
    <name type="scientific">Penicillium thymicola</name>
    <dbReference type="NCBI Taxonomy" id="293382"/>
    <lineage>
        <taxon>Eukaryota</taxon>
        <taxon>Fungi</taxon>
        <taxon>Dikarya</taxon>
        <taxon>Ascomycota</taxon>
        <taxon>Pezizomycotina</taxon>
        <taxon>Eurotiomycetes</taxon>
        <taxon>Eurotiomycetidae</taxon>
        <taxon>Eurotiales</taxon>
        <taxon>Aspergillaceae</taxon>
        <taxon>Penicillium</taxon>
    </lineage>
</organism>
<reference evidence="2" key="2">
    <citation type="journal article" date="2016" name="Fungal Biol.">
        <title>Ochratoxin A production by Penicillium thymicola.</title>
        <authorList>
            <person name="Nguyen H.D.T."/>
            <person name="McMullin D.R."/>
            <person name="Ponomareva E."/>
            <person name="Riley R."/>
            <person name="Pomraning K.R."/>
            <person name="Baker S.E."/>
            <person name="Seifert K.A."/>
        </authorList>
    </citation>
    <scope>NUCLEOTIDE SEQUENCE</scope>
    <source>
        <strain evidence="2">DAOM 180753</strain>
    </source>
</reference>
<dbReference type="Proteomes" id="UP001227192">
    <property type="component" value="Unassembled WGS sequence"/>
</dbReference>
<dbReference type="SUPFAM" id="SSF48452">
    <property type="entry name" value="TPR-like"/>
    <property type="match status" value="1"/>
</dbReference>
<evidence type="ECO:0008006" key="4">
    <source>
        <dbReference type="Google" id="ProtNLM"/>
    </source>
</evidence>
<name>A0AAI9T9Q9_PENTH</name>
<dbReference type="GO" id="GO:0005697">
    <property type="term" value="C:telomerase holoenzyme complex"/>
    <property type="evidence" value="ECO:0007669"/>
    <property type="project" value="TreeGrafter"/>
</dbReference>
<protein>
    <recommendedName>
        <fullName evidence="4">DNA/RNA-binding domain-containing protein</fullName>
    </recommendedName>
</protein>
<dbReference type="Gene3D" id="1.25.40.10">
    <property type="entry name" value="Tetratricopeptide repeat domain"/>
    <property type="match status" value="2"/>
</dbReference>
<dbReference type="AlphaFoldDB" id="A0AAI9T9Q9"/>
<dbReference type="PANTHER" id="PTHR15696:SF0">
    <property type="entry name" value="TELOMERASE-BINDING PROTEIN EST1A"/>
    <property type="match status" value="1"/>
</dbReference>
<dbReference type="GO" id="GO:0000184">
    <property type="term" value="P:nuclear-transcribed mRNA catabolic process, nonsense-mediated decay"/>
    <property type="evidence" value="ECO:0007669"/>
    <property type="project" value="TreeGrafter"/>
</dbReference>
<proteinExistence type="predicted"/>
<comment type="caution">
    <text evidence="2">The sequence shown here is derived from an EMBL/GenBank/DDBJ whole genome shotgun (WGS) entry which is preliminary data.</text>
</comment>
<feature type="region of interest" description="Disordered" evidence="1">
    <location>
        <begin position="37"/>
        <end position="68"/>
    </location>
</feature>
<accession>A0AAI9T9Q9</accession>
<dbReference type="InterPro" id="IPR045153">
    <property type="entry name" value="Est1/Ebs1-like"/>
</dbReference>
<dbReference type="FunFam" id="1.25.40.10:FF:000202">
    <property type="entry name" value="Unplaced genomic scaffold supercont1.7, whole genome shotgun sequence"/>
    <property type="match status" value="1"/>
</dbReference>
<evidence type="ECO:0000313" key="3">
    <source>
        <dbReference type="Proteomes" id="UP001227192"/>
    </source>
</evidence>
<keyword evidence="3" id="KW-1185">Reference proteome</keyword>
<gene>
    <name evidence="2" type="ORF">VN97_g10067</name>
</gene>
<feature type="compositionally biased region" description="Polar residues" evidence="1">
    <location>
        <begin position="53"/>
        <end position="68"/>
    </location>
</feature>
<dbReference type="PANTHER" id="PTHR15696">
    <property type="entry name" value="SMG-7 SUPPRESSOR WITH MORPHOLOGICAL EFFECT ON GENITALIA PROTEIN 7"/>
    <property type="match status" value="1"/>
</dbReference>